<keyword evidence="3" id="KW-1185">Reference proteome</keyword>
<comment type="caution">
    <text evidence="2">The sequence shown here is derived from an EMBL/GenBank/DDBJ whole genome shotgun (WGS) entry which is preliminary data.</text>
</comment>
<feature type="domain" description="Polysaccharide pyruvyl transferase" evidence="1">
    <location>
        <begin position="33"/>
        <end position="291"/>
    </location>
</feature>
<dbReference type="RefSeq" id="WP_379051410.1">
    <property type="nucleotide sequence ID" value="NZ_JBHUIK010000002.1"/>
</dbReference>
<organism evidence="2 3">
    <name type="scientific">Metabacillus endolithicus</name>
    <dbReference type="NCBI Taxonomy" id="1535204"/>
    <lineage>
        <taxon>Bacteria</taxon>
        <taxon>Bacillati</taxon>
        <taxon>Bacillota</taxon>
        <taxon>Bacilli</taxon>
        <taxon>Bacillales</taxon>
        <taxon>Bacillaceae</taxon>
        <taxon>Metabacillus</taxon>
    </lineage>
</organism>
<gene>
    <name evidence="2" type="ORF">ACFSKK_10065</name>
</gene>
<dbReference type="InterPro" id="IPR007345">
    <property type="entry name" value="Polysacch_pyruvyl_Trfase"/>
</dbReference>
<dbReference type="EMBL" id="JBHUIK010000002">
    <property type="protein sequence ID" value="MFD2214024.1"/>
    <property type="molecule type" value="Genomic_DNA"/>
</dbReference>
<evidence type="ECO:0000259" key="1">
    <source>
        <dbReference type="Pfam" id="PF04230"/>
    </source>
</evidence>
<evidence type="ECO:0000313" key="3">
    <source>
        <dbReference type="Proteomes" id="UP001597318"/>
    </source>
</evidence>
<reference evidence="3" key="1">
    <citation type="journal article" date="2019" name="Int. J. Syst. Evol. Microbiol.">
        <title>The Global Catalogue of Microorganisms (GCM) 10K type strain sequencing project: providing services to taxonomists for standard genome sequencing and annotation.</title>
        <authorList>
            <consortium name="The Broad Institute Genomics Platform"/>
            <consortium name="The Broad Institute Genome Sequencing Center for Infectious Disease"/>
            <person name="Wu L."/>
            <person name="Ma J."/>
        </authorList>
    </citation>
    <scope>NUCLEOTIDE SEQUENCE [LARGE SCALE GENOMIC DNA]</scope>
    <source>
        <strain evidence="3">CGMCC 1.15474</strain>
    </source>
</reference>
<dbReference type="Pfam" id="PF04230">
    <property type="entry name" value="PS_pyruv_trans"/>
    <property type="match status" value="1"/>
</dbReference>
<name>A0ABW5BYL2_9BACI</name>
<sequence>MNNIELKDQLNRINKVIPKGSRVYYFDYPVYGNVGDMLIWKGTEQFLKNSKIRVIKRISYHLVEYLIKKSELHIPRDTIILCQGGGNFGDLYMEHQNLRKLLVKNFPEHKIVILPQTIYYNDLKGMVKDFEIFSKHKNLHLYVRDQISYKQVSPYLKNVYLSQDMAHAMYPIIENKKTKYSTLYFFRKDIEKVEVDYNDDQIDYSHMFDWDNLLSNLDNKIIDIFNNLHNSYKVHKYFPANLLSKLWYYYTGFKIRQAINLFSNYDEIVTSRLHGHILACLMDKKNKVLDNSYGKNSGYFNCWTNKVKGAKLIYDRKDYSTKGQ</sequence>
<dbReference type="GO" id="GO:0016740">
    <property type="term" value="F:transferase activity"/>
    <property type="evidence" value="ECO:0007669"/>
    <property type="project" value="UniProtKB-KW"/>
</dbReference>
<proteinExistence type="predicted"/>
<accession>A0ABW5BYL2</accession>
<keyword evidence="2" id="KW-0808">Transferase</keyword>
<protein>
    <submittedName>
        <fullName evidence="2">Polysaccharide pyruvyl transferase family protein</fullName>
    </submittedName>
</protein>
<evidence type="ECO:0000313" key="2">
    <source>
        <dbReference type="EMBL" id="MFD2214024.1"/>
    </source>
</evidence>
<dbReference type="Proteomes" id="UP001597318">
    <property type="component" value="Unassembled WGS sequence"/>
</dbReference>